<dbReference type="InterPro" id="IPR029009">
    <property type="entry name" value="ASB_dom_sf"/>
</dbReference>
<name>A0A2G9R641_AQUCT</name>
<dbReference type="OrthoDB" id="1621027at2759"/>
<dbReference type="AlphaFoldDB" id="A0A2G9R641"/>
<gene>
    <name evidence="1" type="ORF">AB205_0167780</name>
</gene>
<dbReference type="SUPFAM" id="SSF143548">
    <property type="entry name" value="Serine metabolism enzymes domain"/>
    <property type="match status" value="1"/>
</dbReference>
<proteinExistence type="predicted"/>
<evidence type="ECO:0000313" key="1">
    <source>
        <dbReference type="EMBL" id="PIO23357.1"/>
    </source>
</evidence>
<reference evidence="1" key="1">
    <citation type="submission" date="2017-08" db="EMBL/GenBank/DDBJ databases">
        <title>Assembly of the North American Bullfrog Genome.</title>
        <authorList>
            <person name="Warren R.L."/>
            <person name="Vandervalk B.P."/>
            <person name="Kucuk E."/>
            <person name="Birol I."/>
            <person name="Helbing C."/>
            <person name="Pandoh P."/>
            <person name="Behsaz B."/>
            <person name="Mohamadi H."/>
            <person name="Chu J."/>
            <person name="Jackman S."/>
            <person name="Hammond S.A."/>
            <person name="Veldhoen N."/>
            <person name="Kirk H."/>
            <person name="Zhao Y."/>
            <person name="Coope R."/>
            <person name="Pleasance S."/>
            <person name="Moore R."/>
            <person name="Holt R."/>
        </authorList>
    </citation>
    <scope>NUCLEOTIDE SEQUENCE</scope>
    <source>
        <strain evidence="1">Bruno</strain>
        <tissue evidence="1">Liver</tissue>
    </source>
</reference>
<dbReference type="EMBL" id="KV961221">
    <property type="protein sequence ID" value="PIO23357.1"/>
    <property type="molecule type" value="Genomic_DNA"/>
</dbReference>
<organism evidence="1">
    <name type="scientific">Aquarana catesbeiana</name>
    <name type="common">American bullfrog</name>
    <name type="synonym">Rana catesbeiana</name>
    <dbReference type="NCBI Taxonomy" id="8400"/>
    <lineage>
        <taxon>Eukaryota</taxon>
        <taxon>Metazoa</taxon>
        <taxon>Chordata</taxon>
        <taxon>Craniata</taxon>
        <taxon>Vertebrata</taxon>
        <taxon>Euteleostomi</taxon>
        <taxon>Amphibia</taxon>
        <taxon>Batrachia</taxon>
        <taxon>Anura</taxon>
        <taxon>Neobatrachia</taxon>
        <taxon>Ranoidea</taxon>
        <taxon>Ranidae</taxon>
        <taxon>Aquarana</taxon>
    </lineage>
</organism>
<protein>
    <submittedName>
        <fullName evidence="1">Uncharacterized protein</fullName>
    </submittedName>
</protein>
<sequence>MALSDIRRVLISDSLAPACAHILRSQGGIEVTECPGLTPQELIAKIQVNAPALTKAFSPETKPWIKLGEALGVLLRSMLPEVSGEVQVTTSGEPGGVLCPHVTSHHSVDSTETKLKVSAGDIHLVGGLSGTLPCLLQAASSHFRSPVSLSGTLLLWTSEASVSNLLELLSSTGHRLESFHTAGGYSIAVISGPLSDLSPLGSCLQVTF</sequence>
<accession>A0A2G9R641</accession>